<dbReference type="InterPro" id="IPR000160">
    <property type="entry name" value="GGDEF_dom"/>
</dbReference>
<dbReference type="GO" id="GO:0046872">
    <property type="term" value="F:metal ion binding"/>
    <property type="evidence" value="ECO:0007669"/>
    <property type="project" value="UniProtKB-KW"/>
</dbReference>
<dbReference type="PANTHER" id="PTHR45138">
    <property type="entry name" value="REGULATORY COMPONENTS OF SENSORY TRANSDUCTION SYSTEM"/>
    <property type="match status" value="1"/>
</dbReference>
<dbReference type="AlphaFoldDB" id="A0A1J5Q6W4"/>
<dbReference type="SUPFAM" id="SSF47188">
    <property type="entry name" value="Hemerythrin-like"/>
    <property type="match status" value="1"/>
</dbReference>
<dbReference type="GO" id="GO:1902201">
    <property type="term" value="P:negative regulation of bacterial-type flagellum-dependent cell motility"/>
    <property type="evidence" value="ECO:0007669"/>
    <property type="project" value="TreeGrafter"/>
</dbReference>
<evidence type="ECO:0000259" key="4">
    <source>
        <dbReference type="PROSITE" id="PS50887"/>
    </source>
</evidence>
<dbReference type="NCBIfam" id="TIGR02481">
    <property type="entry name" value="hemeryth_dom"/>
    <property type="match status" value="1"/>
</dbReference>
<comment type="caution">
    <text evidence="5">The sequence shown here is derived from an EMBL/GenBank/DDBJ whole genome shotgun (WGS) entry which is preliminary data.</text>
</comment>
<sequence length="233" mass="25434">MAPATNPDAALRMARTLCEAVHALALPHASSEFAHVSISIGVASFIPGQGESPESLVRLADEALYLAKFQGRNRAILNPHMPANGLGSGQPSGNVIELVWQEAYLTGNALIDRQHRALFTVANELLAALFSNRRTDEISAILSQLLANIAQHFMDEENILRQLGFANLERHAAEHRQLLHRAHEIQREFEAQPLQVGALLEFLAREIIARHILGSDREYAALTASASSDVGVD</sequence>
<evidence type="ECO:0000256" key="3">
    <source>
        <dbReference type="ARBA" id="ARBA00023004"/>
    </source>
</evidence>
<dbReference type="InterPro" id="IPR035938">
    <property type="entry name" value="Hemerythrin-like_sf"/>
</dbReference>
<protein>
    <submittedName>
        <fullName evidence="5">Bacteriohemerythrin</fullName>
    </submittedName>
</protein>
<evidence type="ECO:0000256" key="2">
    <source>
        <dbReference type="ARBA" id="ARBA00022723"/>
    </source>
</evidence>
<dbReference type="InterPro" id="IPR012827">
    <property type="entry name" value="Hemerythrin_metal-bd"/>
</dbReference>
<proteinExistence type="inferred from homology"/>
<dbReference type="Gene3D" id="3.30.70.270">
    <property type="match status" value="1"/>
</dbReference>
<name>A0A1J5Q6W4_9ZZZZ</name>
<dbReference type="InterPro" id="IPR050469">
    <property type="entry name" value="Diguanylate_Cyclase"/>
</dbReference>
<dbReference type="GO" id="GO:0005886">
    <property type="term" value="C:plasma membrane"/>
    <property type="evidence" value="ECO:0007669"/>
    <property type="project" value="TreeGrafter"/>
</dbReference>
<accession>A0A1J5Q6W4</accession>
<keyword evidence="3" id="KW-0408">Iron</keyword>
<evidence type="ECO:0000313" key="5">
    <source>
        <dbReference type="EMBL" id="OIQ73195.1"/>
    </source>
</evidence>
<comment type="similarity">
    <text evidence="1">Belongs to the hemerythrin family.</text>
</comment>
<dbReference type="InterPro" id="IPR029787">
    <property type="entry name" value="Nucleotide_cyclase"/>
</dbReference>
<evidence type="ECO:0000256" key="1">
    <source>
        <dbReference type="ARBA" id="ARBA00010587"/>
    </source>
</evidence>
<dbReference type="PROSITE" id="PS00550">
    <property type="entry name" value="HEMERYTHRINS"/>
    <property type="match status" value="1"/>
</dbReference>
<dbReference type="NCBIfam" id="NF033749">
    <property type="entry name" value="bact_hemeryth"/>
    <property type="match status" value="1"/>
</dbReference>
<keyword evidence="2" id="KW-0479">Metal-binding</keyword>
<dbReference type="Pfam" id="PF00990">
    <property type="entry name" value="GGDEF"/>
    <property type="match status" value="1"/>
</dbReference>
<dbReference type="NCBIfam" id="TIGR00254">
    <property type="entry name" value="GGDEF"/>
    <property type="match status" value="1"/>
</dbReference>
<gene>
    <name evidence="5" type="ORF">GALL_451720</name>
</gene>
<dbReference type="InterPro" id="IPR012312">
    <property type="entry name" value="Hemerythrin-like"/>
</dbReference>
<dbReference type="Pfam" id="PF01814">
    <property type="entry name" value="Hemerythrin"/>
    <property type="match status" value="1"/>
</dbReference>
<dbReference type="GO" id="GO:0043709">
    <property type="term" value="P:cell adhesion involved in single-species biofilm formation"/>
    <property type="evidence" value="ECO:0007669"/>
    <property type="project" value="TreeGrafter"/>
</dbReference>
<dbReference type="PROSITE" id="PS50887">
    <property type="entry name" value="GGDEF"/>
    <property type="match status" value="1"/>
</dbReference>
<dbReference type="SUPFAM" id="SSF55073">
    <property type="entry name" value="Nucleotide cyclase"/>
    <property type="match status" value="1"/>
</dbReference>
<dbReference type="InterPro" id="IPR043128">
    <property type="entry name" value="Rev_trsase/Diguanyl_cyclase"/>
</dbReference>
<dbReference type="InterPro" id="IPR016131">
    <property type="entry name" value="Haemerythrin_Fe_BS"/>
</dbReference>
<dbReference type="PANTHER" id="PTHR45138:SF9">
    <property type="entry name" value="DIGUANYLATE CYCLASE DGCM-RELATED"/>
    <property type="match status" value="1"/>
</dbReference>
<organism evidence="5">
    <name type="scientific">mine drainage metagenome</name>
    <dbReference type="NCBI Taxonomy" id="410659"/>
    <lineage>
        <taxon>unclassified sequences</taxon>
        <taxon>metagenomes</taxon>
        <taxon>ecological metagenomes</taxon>
    </lineage>
</organism>
<feature type="domain" description="GGDEF" evidence="4">
    <location>
        <begin position="1"/>
        <end position="80"/>
    </location>
</feature>
<reference evidence="5" key="1">
    <citation type="submission" date="2016-10" db="EMBL/GenBank/DDBJ databases">
        <title>Sequence of Gallionella enrichment culture.</title>
        <authorList>
            <person name="Poehlein A."/>
            <person name="Muehling M."/>
            <person name="Daniel R."/>
        </authorList>
    </citation>
    <scope>NUCLEOTIDE SEQUENCE</scope>
</reference>
<dbReference type="Gene3D" id="1.20.120.50">
    <property type="entry name" value="Hemerythrin-like"/>
    <property type="match status" value="1"/>
</dbReference>
<dbReference type="CDD" id="cd12107">
    <property type="entry name" value="Hemerythrin"/>
    <property type="match status" value="1"/>
</dbReference>
<dbReference type="GO" id="GO:0052621">
    <property type="term" value="F:diguanylate cyclase activity"/>
    <property type="evidence" value="ECO:0007669"/>
    <property type="project" value="TreeGrafter"/>
</dbReference>
<dbReference type="EMBL" id="MLJW01002963">
    <property type="protein sequence ID" value="OIQ73195.1"/>
    <property type="molecule type" value="Genomic_DNA"/>
</dbReference>